<dbReference type="EMBL" id="CACVKT020007420">
    <property type="protein sequence ID" value="CAC5407525.1"/>
    <property type="molecule type" value="Genomic_DNA"/>
</dbReference>
<dbReference type="Proteomes" id="UP000507470">
    <property type="component" value="Unassembled WGS sequence"/>
</dbReference>
<proteinExistence type="predicted"/>
<name>A0A6J8DHN9_MYTCO</name>
<reference evidence="1 2" key="1">
    <citation type="submission" date="2020-06" db="EMBL/GenBank/DDBJ databases">
        <authorList>
            <person name="Li R."/>
            <person name="Bekaert M."/>
        </authorList>
    </citation>
    <scope>NUCLEOTIDE SEQUENCE [LARGE SCALE GENOMIC DNA]</scope>
    <source>
        <strain evidence="2">wild</strain>
    </source>
</reference>
<gene>
    <name evidence="1" type="ORF">MCOR_40992</name>
</gene>
<evidence type="ECO:0000313" key="2">
    <source>
        <dbReference type="Proteomes" id="UP000507470"/>
    </source>
</evidence>
<sequence length="257" mass="27923">MIQCPFISNELGEYVELLLYTDASFGNLPDGGSQGGFVIMVLGENGKINPVTWQSKKIRRVQKTQTKTSFSRDGIDCATSLARETQAKTLALADGIDCATSLARETQAKTLALADGIDCATSLARETQAKTLALADASETQAKTLALADGIDCATSLDTLYNELIFNKCTSEGGIPVRCVIDNKDLFEAVHSKKNVSEKRLRLEISCIKEMIQKGELTAHWIETNEQIANVLTKHGASAQNLLHCFETGLVDTVFMK</sequence>
<accession>A0A6J8DHN9</accession>
<evidence type="ECO:0000313" key="1">
    <source>
        <dbReference type="EMBL" id="CAC5407525.1"/>
    </source>
</evidence>
<organism evidence="1 2">
    <name type="scientific">Mytilus coruscus</name>
    <name type="common">Sea mussel</name>
    <dbReference type="NCBI Taxonomy" id="42192"/>
    <lineage>
        <taxon>Eukaryota</taxon>
        <taxon>Metazoa</taxon>
        <taxon>Spiralia</taxon>
        <taxon>Lophotrochozoa</taxon>
        <taxon>Mollusca</taxon>
        <taxon>Bivalvia</taxon>
        <taxon>Autobranchia</taxon>
        <taxon>Pteriomorphia</taxon>
        <taxon>Mytilida</taxon>
        <taxon>Mytiloidea</taxon>
        <taxon>Mytilidae</taxon>
        <taxon>Mytilinae</taxon>
        <taxon>Mytilus</taxon>
    </lineage>
</organism>
<dbReference type="OrthoDB" id="409273at2759"/>
<protein>
    <submittedName>
        <fullName evidence="1">Uncharacterized protein</fullName>
    </submittedName>
</protein>
<keyword evidence="2" id="KW-1185">Reference proteome</keyword>
<dbReference type="AlphaFoldDB" id="A0A6J8DHN9"/>